<name>A0A0C5WH59_9FLAO</name>
<dbReference type="PATRIC" id="fig|1454006.5.peg.2641"/>
<keyword evidence="2" id="KW-1185">Reference proteome</keyword>
<dbReference type="STRING" id="1454006.AW14_13320"/>
<proteinExistence type="predicted"/>
<organism evidence="1 2">
    <name type="scientific">Siansivirga zeaxanthinifaciens CC-SAMT-1</name>
    <dbReference type="NCBI Taxonomy" id="1454006"/>
    <lineage>
        <taxon>Bacteria</taxon>
        <taxon>Pseudomonadati</taxon>
        <taxon>Bacteroidota</taxon>
        <taxon>Flavobacteriia</taxon>
        <taxon>Flavobacteriales</taxon>
        <taxon>Flavobacteriaceae</taxon>
        <taxon>Siansivirga</taxon>
    </lineage>
</organism>
<dbReference type="Proteomes" id="UP000032229">
    <property type="component" value="Chromosome"/>
</dbReference>
<evidence type="ECO:0000313" key="1">
    <source>
        <dbReference type="EMBL" id="AJR04489.1"/>
    </source>
</evidence>
<accession>A0A0C5WH59</accession>
<dbReference type="AlphaFoldDB" id="A0A0C5WH59"/>
<evidence type="ECO:0000313" key="2">
    <source>
        <dbReference type="Proteomes" id="UP000032229"/>
    </source>
</evidence>
<dbReference type="HOGENOM" id="CLU_665245_0_0_10"/>
<gene>
    <name evidence="1" type="ORF">AW14_13320</name>
</gene>
<protein>
    <submittedName>
        <fullName evidence="1">Signal peptide protein</fullName>
    </submittedName>
</protein>
<dbReference type="EMBL" id="CP007202">
    <property type="protein sequence ID" value="AJR04489.1"/>
    <property type="molecule type" value="Genomic_DNA"/>
</dbReference>
<reference evidence="1 2" key="1">
    <citation type="submission" date="2014-02" db="EMBL/GenBank/DDBJ databases">
        <authorList>
            <person name="Young C.-C."/>
            <person name="Hameed A."/>
            <person name="Huang H.-C."/>
            <person name="Shahina M."/>
        </authorList>
    </citation>
    <scope>NUCLEOTIDE SEQUENCE [LARGE SCALE GENOMIC DNA]</scope>
    <source>
        <strain evidence="1 2">CC-SAMT-1</strain>
    </source>
</reference>
<dbReference type="KEGG" id="sze:AW14_13320"/>
<sequence>MIIMYKVSQILRTTLLLAIFGQVVQGQATKFNAPIVSEELVFEEKEGLLAVEAEHFYAQSKSEIRSWFRTSKDEVPRVGRDEDEQHCFGASNNAYIEILPDERVTHADKISQGENFTNEPGLMAVVHYKVKINTPGRYYVWVRAFSTGSEDNGLHVGFNGTWPESGQRMQWCDGKMRWTWTSKQRTKEFHCGVPHQIYLDIEKPGIHDIQFSMREDGFEFDKFILTTNKNYFPKQEGPDLLISEGVLPAPFSKVASPTTNETYFKNVATFTSQNRVIPAQDFPVSNTKFYKEGKNWLAINPKVSEEASTSTTFKFESGRYDIIFVGVGENDGSSAYTLIINNKEIGSYQPPLSVHLFEEGYNFNALWENIDIKKGDTITVTAKIGSADGKEHTRGRWAGVIFAPAGKGKEVQDAPSSFSAK</sequence>
<dbReference type="Gene3D" id="2.60.120.1620">
    <property type="match status" value="1"/>
</dbReference>